<reference evidence="2" key="1">
    <citation type="submission" date="2021-02" db="EMBL/GenBank/DDBJ databases">
        <authorList>
            <person name="Nowell W R."/>
        </authorList>
    </citation>
    <scope>NUCLEOTIDE SEQUENCE</scope>
</reference>
<evidence type="ECO:0000313" key="3">
    <source>
        <dbReference type="Proteomes" id="UP000663860"/>
    </source>
</evidence>
<dbReference type="AlphaFoldDB" id="A0A814YFF9"/>
<feature type="compositionally biased region" description="Polar residues" evidence="1">
    <location>
        <begin position="168"/>
        <end position="184"/>
    </location>
</feature>
<evidence type="ECO:0000313" key="2">
    <source>
        <dbReference type="EMBL" id="CAF1228764.1"/>
    </source>
</evidence>
<proteinExistence type="predicted"/>
<sequence length="240" mass="27371">MADEDKYSAKRKSLNCDEQSMGLEKATPITKMDRKDSTTLTSIDSPIRHRSLNIIDKFRRIRRDSLKLNDGHKKTFEANDHNAVHMPKLFPTLSLLGRPTLTTSMDLSSISLEDRRLKGILKKSVQTSSCSDLTKELLKNHNFLQRHDSVNEHDRIKTDRETSVQFLSVNSDNGNQDSRPSSPKGSKHVTFDEEVSEDRYPPMELSFSPAEPLSFSEIEDSNVVHRKDSLQLRSMPSKKT</sequence>
<gene>
    <name evidence="2" type="ORF">IZO911_LOCUS30133</name>
</gene>
<dbReference type="EMBL" id="CAJNOE010000464">
    <property type="protein sequence ID" value="CAF1228764.1"/>
    <property type="molecule type" value="Genomic_DNA"/>
</dbReference>
<evidence type="ECO:0000256" key="1">
    <source>
        <dbReference type="SAM" id="MobiDB-lite"/>
    </source>
</evidence>
<comment type="caution">
    <text evidence="2">The sequence shown here is derived from an EMBL/GenBank/DDBJ whole genome shotgun (WGS) entry which is preliminary data.</text>
</comment>
<protein>
    <submittedName>
        <fullName evidence="2">Uncharacterized protein</fullName>
    </submittedName>
</protein>
<organism evidence="2 3">
    <name type="scientific">Adineta steineri</name>
    <dbReference type="NCBI Taxonomy" id="433720"/>
    <lineage>
        <taxon>Eukaryota</taxon>
        <taxon>Metazoa</taxon>
        <taxon>Spiralia</taxon>
        <taxon>Gnathifera</taxon>
        <taxon>Rotifera</taxon>
        <taxon>Eurotatoria</taxon>
        <taxon>Bdelloidea</taxon>
        <taxon>Adinetida</taxon>
        <taxon>Adinetidae</taxon>
        <taxon>Adineta</taxon>
    </lineage>
</organism>
<feature type="region of interest" description="Disordered" evidence="1">
    <location>
        <begin position="1"/>
        <end position="27"/>
    </location>
</feature>
<accession>A0A814YFF9</accession>
<name>A0A814YFF9_9BILA</name>
<feature type="region of interest" description="Disordered" evidence="1">
    <location>
        <begin position="168"/>
        <end position="240"/>
    </location>
</feature>
<dbReference type="Proteomes" id="UP000663860">
    <property type="component" value="Unassembled WGS sequence"/>
</dbReference>